<dbReference type="AlphaFoldDB" id="A0A2H0UJ97"/>
<organism evidence="3 4">
    <name type="scientific">Candidatus Kaiserbacteria bacterium CG10_big_fil_rev_8_21_14_0_10_43_70</name>
    <dbReference type="NCBI Taxonomy" id="1974605"/>
    <lineage>
        <taxon>Bacteria</taxon>
        <taxon>Candidatus Kaiseribacteriota</taxon>
    </lineage>
</organism>
<proteinExistence type="predicted"/>
<dbReference type="Proteomes" id="UP000230706">
    <property type="component" value="Unassembled WGS sequence"/>
</dbReference>
<dbReference type="InterPro" id="IPR048846">
    <property type="entry name" value="PaaX-like_central"/>
</dbReference>
<evidence type="ECO:0000256" key="1">
    <source>
        <dbReference type="SAM" id="Phobius"/>
    </source>
</evidence>
<protein>
    <recommendedName>
        <fullName evidence="2">Transcriptional repressor PaaX-like central Cas2-like domain-containing protein</fullName>
    </recommendedName>
</protein>
<sequence>MKNPKIHVIVRSVGAYKRREMAKIILKILGAGIIIGGIAVAPNMVQVVSLFDPKNPSERRRIWRSIKHFEQKGDIRIQKKSGKITLTSQGKEAYSKELIWDLQVKKPLRWDGKWRLVAFDIPAKRTYVRHALRQKLDDLGFALYQRSLYIFPYDCRKEISFVVDHFKIRRHVCYIEAEHIEGASKFIRHFDLA</sequence>
<evidence type="ECO:0000313" key="4">
    <source>
        <dbReference type="Proteomes" id="UP000230706"/>
    </source>
</evidence>
<evidence type="ECO:0000313" key="3">
    <source>
        <dbReference type="EMBL" id="PIR86478.1"/>
    </source>
</evidence>
<comment type="caution">
    <text evidence="3">The sequence shown here is derived from an EMBL/GenBank/DDBJ whole genome shotgun (WGS) entry which is preliminary data.</text>
</comment>
<keyword evidence="1" id="KW-0472">Membrane</keyword>
<gene>
    <name evidence="3" type="ORF">COU13_00645</name>
</gene>
<reference evidence="4" key="1">
    <citation type="submission" date="2017-09" db="EMBL/GenBank/DDBJ databases">
        <title>Depth-based differentiation of microbial function through sediment-hosted aquifers and enrichment of novel symbionts in the deep terrestrial subsurface.</title>
        <authorList>
            <person name="Probst A.J."/>
            <person name="Ladd B."/>
            <person name="Jarett J.K."/>
            <person name="Geller-Mcgrath D.E."/>
            <person name="Sieber C.M.K."/>
            <person name="Emerson J.B."/>
            <person name="Anantharaman K."/>
            <person name="Thomas B.C."/>
            <person name="Malmstrom R."/>
            <person name="Stieglmeier M."/>
            <person name="Klingl A."/>
            <person name="Woyke T."/>
            <person name="Ryan C.M."/>
            <person name="Banfield J.F."/>
        </authorList>
    </citation>
    <scope>NUCLEOTIDE SEQUENCE [LARGE SCALE GENOMIC DNA]</scope>
</reference>
<accession>A0A2H0UJ97</accession>
<keyword evidence="1" id="KW-1133">Transmembrane helix</keyword>
<dbReference type="EMBL" id="PFBF01000012">
    <property type="protein sequence ID" value="PIR86478.1"/>
    <property type="molecule type" value="Genomic_DNA"/>
</dbReference>
<dbReference type="Gene3D" id="3.30.70.2650">
    <property type="match status" value="1"/>
</dbReference>
<dbReference type="Pfam" id="PF20803">
    <property type="entry name" value="PaaX_M"/>
    <property type="match status" value="1"/>
</dbReference>
<feature type="domain" description="Transcriptional repressor PaaX-like central Cas2-like" evidence="2">
    <location>
        <begin position="109"/>
        <end position="183"/>
    </location>
</feature>
<name>A0A2H0UJ97_9BACT</name>
<feature type="transmembrane region" description="Helical" evidence="1">
    <location>
        <begin position="21"/>
        <end position="41"/>
    </location>
</feature>
<evidence type="ECO:0000259" key="2">
    <source>
        <dbReference type="Pfam" id="PF20803"/>
    </source>
</evidence>
<keyword evidence="1" id="KW-0812">Transmembrane</keyword>